<evidence type="ECO:0000256" key="1">
    <source>
        <dbReference type="SAM" id="MobiDB-lite"/>
    </source>
</evidence>
<dbReference type="RefSeq" id="WP_157697757.1">
    <property type="nucleotide sequence ID" value="NZ_FCOX02000092.1"/>
</dbReference>
<feature type="compositionally biased region" description="Polar residues" evidence="1">
    <location>
        <begin position="112"/>
        <end position="123"/>
    </location>
</feature>
<feature type="compositionally biased region" description="Low complexity" evidence="1">
    <location>
        <begin position="166"/>
        <end position="177"/>
    </location>
</feature>
<feature type="compositionally biased region" description="Polar residues" evidence="1">
    <location>
        <begin position="1"/>
        <end position="17"/>
    </location>
</feature>
<protein>
    <submittedName>
        <fullName evidence="2">Uncharacterized protein</fullName>
    </submittedName>
</protein>
<feature type="region of interest" description="Disordered" evidence="1">
    <location>
        <begin position="1"/>
        <end position="37"/>
    </location>
</feature>
<reference evidence="2" key="1">
    <citation type="submission" date="2016-01" db="EMBL/GenBank/DDBJ databases">
        <authorList>
            <person name="Peeters C."/>
        </authorList>
    </citation>
    <scope>NUCLEOTIDE SEQUENCE</scope>
    <source>
        <strain evidence="2">LMG 29321</strain>
    </source>
</reference>
<proteinExistence type="predicted"/>
<evidence type="ECO:0000313" key="2">
    <source>
        <dbReference type="EMBL" id="SAL05843.1"/>
    </source>
</evidence>
<feature type="region of interest" description="Disordered" evidence="1">
    <location>
        <begin position="94"/>
        <end position="181"/>
    </location>
</feature>
<feature type="compositionally biased region" description="Low complexity" evidence="1">
    <location>
        <begin position="133"/>
        <end position="144"/>
    </location>
</feature>
<accession>A0A158EGC3</accession>
<sequence>MSSSDKSQGVSQLSTGSAHWDASNPKLKDSPDGTSVYDDLLNLESAHIDPDLERQVDNFFAQGNDDVHGSVNVSSTNSSDSLSKLKQQVNSLFAQGNDDTNGSVNVSSTNSPDSLSKLKQQVNGLFAQGNDDTNGSVNVSSTNSPDSLSKLKQQVNGLFAQGNDDTNGSVNVSSTNSPDSLSKLKQQVNGFFAQESDDANGSVNVSSTNSTDSFSKLQQKVNSLFSQESDDANGSANVGSTNSTDFVSNLKQQVNGFFAQESVDANGSANGSSSNLTDSFSELASNIASGGSMDLDQVANVTLSAGGEQIINYMAKNNLTSLDASGLLQVAISPSTTSAQKNAAGAFLNLNPANFLVTRINDSYAISYDVGSSHVSQTEGISQAATDVSSGGSISPLLSSTTSIDSDKDVVSSYAFTVGKTNFNQGDLTQLASNTSAPPDAQAAARRLLAENVTNFVCTLNGANFNVSMDIGSVRVAGAGLANALVADTSSTTAANSSNTSTTSTLPSTYLSTASVRTSSLSTQYFAAQMQSWMSANNKSTITMDQLKNLAADATSTAAVRGFAQYFVDNPDQFTIIETLDSPKADNIASFSDVQAVANSSVYISSTDATSAQWAATEIASYMSYNGMQSTSLTQLQDWANYSNDADLRRAAQFMVGCSTVFNELDTMDVKTPDNVIGVDTLRNYVKTKGIASIQMNMVISDAGTSSDSGGGSTGTNSGQ</sequence>
<feature type="compositionally biased region" description="Polar residues" evidence="1">
    <location>
        <begin position="145"/>
        <end position="156"/>
    </location>
</feature>
<keyword evidence="3" id="KW-1185">Reference proteome</keyword>
<dbReference type="Proteomes" id="UP000071859">
    <property type="component" value="Unassembled WGS sequence"/>
</dbReference>
<name>A0A158EGC3_9BURK</name>
<comment type="caution">
    <text evidence="2">The sequence shown here is derived from an EMBL/GenBank/DDBJ whole genome shotgun (WGS) entry which is preliminary data.</text>
</comment>
<gene>
    <name evidence="2" type="ORF">AWB78_07732</name>
</gene>
<dbReference type="EMBL" id="FCOX02000092">
    <property type="protein sequence ID" value="SAL05843.1"/>
    <property type="molecule type" value="Genomic_DNA"/>
</dbReference>
<evidence type="ECO:0000313" key="3">
    <source>
        <dbReference type="Proteomes" id="UP000071859"/>
    </source>
</evidence>
<dbReference type="AlphaFoldDB" id="A0A158EGC3"/>
<organism evidence="2 3">
    <name type="scientific">Caballeronia calidae</name>
    <dbReference type="NCBI Taxonomy" id="1777139"/>
    <lineage>
        <taxon>Bacteria</taxon>
        <taxon>Pseudomonadati</taxon>
        <taxon>Pseudomonadota</taxon>
        <taxon>Betaproteobacteria</taxon>
        <taxon>Burkholderiales</taxon>
        <taxon>Burkholderiaceae</taxon>
        <taxon>Caballeronia</taxon>
    </lineage>
</organism>
<feature type="compositionally biased region" description="Low complexity" evidence="1">
    <location>
        <begin position="100"/>
        <end position="111"/>
    </location>
</feature>